<keyword evidence="8" id="KW-1185">Reference proteome</keyword>
<keyword evidence="2 5" id="KW-0812">Transmembrane</keyword>
<evidence type="ECO:0000256" key="3">
    <source>
        <dbReference type="ARBA" id="ARBA00022989"/>
    </source>
</evidence>
<dbReference type="InterPro" id="IPR001902">
    <property type="entry name" value="SLC26A/SulP_fam"/>
</dbReference>
<dbReference type="EMBL" id="FUFA01000002">
    <property type="protein sequence ID" value="SPM33565.1"/>
    <property type="molecule type" value="Genomic_DNA"/>
</dbReference>
<dbReference type="InterPro" id="IPR036513">
    <property type="entry name" value="STAS_dom_sf"/>
</dbReference>
<feature type="non-terminal residue" evidence="7">
    <location>
        <position position="1"/>
    </location>
</feature>
<evidence type="ECO:0000313" key="7">
    <source>
        <dbReference type="EMBL" id="SPM33565.1"/>
    </source>
</evidence>
<dbReference type="Pfam" id="PF01740">
    <property type="entry name" value="STAS"/>
    <property type="match status" value="1"/>
</dbReference>
<organism evidence="7 8">
    <name type="scientific">Mycobacterium rhizamassiliense</name>
    <dbReference type="NCBI Taxonomy" id="1841860"/>
    <lineage>
        <taxon>Bacteria</taxon>
        <taxon>Bacillati</taxon>
        <taxon>Actinomycetota</taxon>
        <taxon>Actinomycetes</taxon>
        <taxon>Mycobacteriales</taxon>
        <taxon>Mycobacteriaceae</taxon>
        <taxon>Mycobacterium</taxon>
    </lineage>
</organism>
<feature type="domain" description="STAS" evidence="6">
    <location>
        <begin position="447"/>
        <end position="555"/>
    </location>
</feature>
<evidence type="ECO:0000256" key="1">
    <source>
        <dbReference type="ARBA" id="ARBA00004141"/>
    </source>
</evidence>
<dbReference type="GO" id="GO:0016020">
    <property type="term" value="C:membrane"/>
    <property type="evidence" value="ECO:0007669"/>
    <property type="project" value="UniProtKB-SubCell"/>
</dbReference>
<evidence type="ECO:0000256" key="2">
    <source>
        <dbReference type="ARBA" id="ARBA00022692"/>
    </source>
</evidence>
<dbReference type="AlphaFoldDB" id="A0A2U3NQ75"/>
<sequence>VAFVLNYSLLKGRHDVVAGLTVAAISFPQAMAYALIAGVDPRFGVYSAIVVTVVASIFGSSSHLINGPTSAISLLVFTALAFIDSENSKELFEGLFLLAVLVGAFQIVISLFKLGNLTRYISESVIVGFMAAAAFLLAIGQLGNALGVKDKGNGHMQVLRRVWLTLFHGDQYNYRALALSAGAVILAILLRKLVQRFGLPQIDMLAVLIITALVAYLAGWSIPGSNGRTAVSVAAKIPRSLPSPHVPEVHTEWLPHLSTGALAIAFVGIIEALSIAKAIAYQTQQKIDYNRQIMAEGLANLAGGFFQSLPGSGSLSRSAINFQSGAASRFSGIVSAATVAAALLLFAPLLRYVPQAALAGLLLVTAARLVDFKRLLYTLKASRYDAGLVLITAFTGVAVDLDKSVLLGVILSIVLFVPRAAKLKAEELVVTPERVVRERIPGDSADPSIVIYDLEGELFFGAAPELDRYLQDLSKRIADDDIKFAVLRLKRVRNPDVVCIERIEHFLREETARGTTVLLAGVRPDTLHVLDNVGFESWFAAEHVFPEEDEEYSATLRAVRYAHNKLAELKLKQPPTAATELTPHNDLYYLV</sequence>
<feature type="transmembrane region" description="Helical" evidence="5">
    <location>
        <begin position="43"/>
        <end position="59"/>
    </location>
</feature>
<evidence type="ECO:0000313" key="8">
    <source>
        <dbReference type="Proteomes" id="UP000240988"/>
    </source>
</evidence>
<keyword evidence="4 5" id="KW-0472">Membrane</keyword>
<keyword evidence="3 5" id="KW-1133">Transmembrane helix</keyword>
<dbReference type="STRING" id="1841860.GCA_900157375_01370"/>
<dbReference type="InterPro" id="IPR002645">
    <property type="entry name" value="STAS_dom"/>
</dbReference>
<feature type="transmembrane region" description="Helical" evidence="5">
    <location>
        <begin position="202"/>
        <end position="222"/>
    </location>
</feature>
<evidence type="ECO:0000256" key="4">
    <source>
        <dbReference type="ARBA" id="ARBA00023136"/>
    </source>
</evidence>
<dbReference type="PROSITE" id="PS50801">
    <property type="entry name" value="STAS"/>
    <property type="match status" value="1"/>
</dbReference>
<dbReference type="InterPro" id="IPR011547">
    <property type="entry name" value="SLC26A/SulP_dom"/>
</dbReference>
<reference evidence="7 8" key="1">
    <citation type="submission" date="2017-01" db="EMBL/GenBank/DDBJ databases">
        <authorList>
            <consortium name="Urmite Genomes"/>
        </authorList>
    </citation>
    <scope>NUCLEOTIDE SEQUENCE [LARGE SCALE GENOMIC DNA]</scope>
    <source>
        <strain evidence="7 8">AB57</strain>
    </source>
</reference>
<feature type="transmembrane region" description="Helical" evidence="5">
    <location>
        <begin position="16"/>
        <end position="37"/>
    </location>
</feature>
<evidence type="ECO:0000256" key="5">
    <source>
        <dbReference type="SAM" id="Phobius"/>
    </source>
</evidence>
<feature type="transmembrane region" description="Helical" evidence="5">
    <location>
        <begin position="124"/>
        <end position="143"/>
    </location>
</feature>
<accession>A0A2U3NQ75</accession>
<dbReference type="Pfam" id="PF00916">
    <property type="entry name" value="Sulfate_transp"/>
    <property type="match status" value="1"/>
</dbReference>
<protein>
    <submittedName>
        <fullName evidence="7">Sulfate permease or related transporter, MFS superfamily</fullName>
    </submittedName>
</protein>
<dbReference type="Proteomes" id="UP000240988">
    <property type="component" value="Unassembled WGS sequence"/>
</dbReference>
<proteinExistence type="predicted"/>
<evidence type="ECO:0000259" key="6">
    <source>
        <dbReference type="PROSITE" id="PS50801"/>
    </source>
</evidence>
<dbReference type="GO" id="GO:0055085">
    <property type="term" value="P:transmembrane transport"/>
    <property type="evidence" value="ECO:0007669"/>
    <property type="project" value="InterPro"/>
</dbReference>
<feature type="transmembrane region" description="Helical" evidence="5">
    <location>
        <begin position="253"/>
        <end position="276"/>
    </location>
</feature>
<feature type="transmembrane region" description="Helical" evidence="5">
    <location>
        <begin position="95"/>
        <end position="112"/>
    </location>
</feature>
<gene>
    <name evidence="7" type="ORF">MRAB57_1369</name>
</gene>
<name>A0A2U3NQ75_9MYCO</name>
<dbReference type="PANTHER" id="PTHR11814">
    <property type="entry name" value="SULFATE TRANSPORTER"/>
    <property type="match status" value="1"/>
</dbReference>
<dbReference type="SUPFAM" id="SSF52091">
    <property type="entry name" value="SpoIIaa-like"/>
    <property type="match status" value="1"/>
</dbReference>
<dbReference type="CDD" id="cd07042">
    <property type="entry name" value="STAS_SulP_like_sulfate_transporter"/>
    <property type="match status" value="1"/>
</dbReference>
<comment type="subcellular location">
    <subcellularLocation>
        <location evidence="1">Membrane</location>
        <topology evidence="1">Multi-pass membrane protein</topology>
    </subcellularLocation>
</comment>
<feature type="transmembrane region" description="Helical" evidence="5">
    <location>
        <begin position="326"/>
        <end position="346"/>
    </location>
</feature>
<feature type="transmembrane region" description="Helical" evidence="5">
    <location>
        <begin position="172"/>
        <end position="190"/>
    </location>
</feature>
<dbReference type="Gene3D" id="3.30.750.24">
    <property type="entry name" value="STAS domain"/>
    <property type="match status" value="1"/>
</dbReference>